<proteinExistence type="predicted"/>
<comment type="caution">
    <text evidence="1">The sequence shown here is derived from an EMBL/GenBank/DDBJ whole genome shotgun (WGS) entry which is preliminary data.</text>
</comment>
<evidence type="ECO:0000313" key="1">
    <source>
        <dbReference type="EMBL" id="RGQ41829.1"/>
    </source>
</evidence>
<gene>
    <name evidence="1" type="ORF">DWY99_05395</name>
</gene>
<accession>A0A412AY11</accession>
<dbReference type="Proteomes" id="UP000284751">
    <property type="component" value="Unassembled WGS sequence"/>
</dbReference>
<evidence type="ECO:0000313" key="2">
    <source>
        <dbReference type="Proteomes" id="UP000284751"/>
    </source>
</evidence>
<reference evidence="1 2" key="1">
    <citation type="submission" date="2018-08" db="EMBL/GenBank/DDBJ databases">
        <title>A genome reference for cultivated species of the human gut microbiota.</title>
        <authorList>
            <person name="Zou Y."/>
            <person name="Xue W."/>
            <person name="Luo G."/>
        </authorList>
    </citation>
    <scope>NUCLEOTIDE SEQUENCE [LARGE SCALE GENOMIC DNA]</scope>
    <source>
        <strain evidence="1 2">AF28-26</strain>
    </source>
</reference>
<dbReference type="AlphaFoldDB" id="A0A412AY11"/>
<name>A0A412AY11_9FIRM</name>
<organism evidence="1 2">
    <name type="scientific">[Clostridium] leptum</name>
    <dbReference type="NCBI Taxonomy" id="1535"/>
    <lineage>
        <taxon>Bacteria</taxon>
        <taxon>Bacillati</taxon>
        <taxon>Bacillota</taxon>
        <taxon>Clostridia</taxon>
        <taxon>Eubacteriales</taxon>
        <taxon>Oscillospiraceae</taxon>
        <taxon>Oscillospiraceae incertae sedis</taxon>
    </lineage>
</organism>
<protein>
    <submittedName>
        <fullName evidence="1">Uncharacterized protein</fullName>
    </submittedName>
</protein>
<sequence length="75" mass="8764">MKIPAVKKPPSEQVPRGCESYCFCFAAMLLWNRAVSVIVRMTARRGSFFTVPYEKFLMAKIRNGLLNFRENRFFP</sequence>
<dbReference type="EMBL" id="QRTC01000015">
    <property type="protein sequence ID" value="RGQ41829.1"/>
    <property type="molecule type" value="Genomic_DNA"/>
</dbReference>